<accession>A0A0F8WUB7</accession>
<sequence length="99" mass="11704">MKLISKTKENNMENKMGHFIGWDFGVPVRVSSRNYSLPYTNQVLLINEDEDTFTVMFTNFIKYYTKSVYSYELISKGKENNMENKMGHFIDWKFGVPVK</sequence>
<feature type="non-terminal residue" evidence="1">
    <location>
        <position position="99"/>
    </location>
</feature>
<protein>
    <submittedName>
        <fullName evidence="1">Uncharacterized protein</fullName>
    </submittedName>
</protein>
<gene>
    <name evidence="1" type="ORF">LCGC14_3109500</name>
</gene>
<comment type="caution">
    <text evidence="1">The sequence shown here is derived from an EMBL/GenBank/DDBJ whole genome shotgun (WGS) entry which is preliminary data.</text>
</comment>
<name>A0A0F8WUB7_9ZZZZ</name>
<organism evidence="1">
    <name type="scientific">marine sediment metagenome</name>
    <dbReference type="NCBI Taxonomy" id="412755"/>
    <lineage>
        <taxon>unclassified sequences</taxon>
        <taxon>metagenomes</taxon>
        <taxon>ecological metagenomes</taxon>
    </lineage>
</organism>
<reference evidence="1" key="1">
    <citation type="journal article" date="2015" name="Nature">
        <title>Complex archaea that bridge the gap between prokaryotes and eukaryotes.</title>
        <authorList>
            <person name="Spang A."/>
            <person name="Saw J.H."/>
            <person name="Jorgensen S.L."/>
            <person name="Zaremba-Niedzwiedzka K."/>
            <person name="Martijn J."/>
            <person name="Lind A.E."/>
            <person name="van Eijk R."/>
            <person name="Schleper C."/>
            <person name="Guy L."/>
            <person name="Ettema T.J."/>
        </authorList>
    </citation>
    <scope>NUCLEOTIDE SEQUENCE</scope>
</reference>
<dbReference type="AlphaFoldDB" id="A0A0F8WUB7"/>
<proteinExistence type="predicted"/>
<dbReference type="EMBL" id="LAZR01067243">
    <property type="protein sequence ID" value="KKK51985.1"/>
    <property type="molecule type" value="Genomic_DNA"/>
</dbReference>
<evidence type="ECO:0000313" key="1">
    <source>
        <dbReference type="EMBL" id="KKK51985.1"/>
    </source>
</evidence>